<evidence type="ECO:0000256" key="1">
    <source>
        <dbReference type="SAM" id="Coils"/>
    </source>
</evidence>
<keyword evidence="3" id="KW-1185">Reference proteome</keyword>
<reference evidence="2" key="1">
    <citation type="submission" date="2020-08" db="EMBL/GenBank/DDBJ databases">
        <title>Genome public.</title>
        <authorList>
            <person name="Liu C."/>
            <person name="Sun Q."/>
        </authorList>
    </citation>
    <scope>NUCLEOTIDE SEQUENCE</scope>
    <source>
        <strain evidence="2">NSJ-12</strain>
    </source>
</reference>
<dbReference type="AlphaFoldDB" id="A0A926EIE8"/>
<feature type="coiled-coil region" evidence="1">
    <location>
        <begin position="12"/>
        <end position="39"/>
    </location>
</feature>
<dbReference type="SUPFAM" id="SSF161266">
    <property type="entry name" value="Gam-like"/>
    <property type="match status" value="1"/>
</dbReference>
<dbReference type="GO" id="GO:0003690">
    <property type="term" value="F:double-stranded DNA binding"/>
    <property type="evidence" value="ECO:0007669"/>
    <property type="project" value="InterPro"/>
</dbReference>
<proteinExistence type="predicted"/>
<name>A0A926EIE8_9FIRM</name>
<gene>
    <name evidence="2" type="ORF">H8718_11840</name>
</gene>
<dbReference type="Pfam" id="PF07352">
    <property type="entry name" value="Phage_Mu_Gam"/>
    <property type="match status" value="1"/>
</dbReference>
<evidence type="ECO:0000313" key="2">
    <source>
        <dbReference type="EMBL" id="MBC8580216.1"/>
    </source>
</evidence>
<keyword evidence="1" id="KW-0175">Coiled coil</keyword>
<dbReference type="GO" id="GO:0042262">
    <property type="term" value="P:DNA protection"/>
    <property type="evidence" value="ECO:0007669"/>
    <property type="project" value="InterPro"/>
</dbReference>
<dbReference type="EMBL" id="JACRSY010000018">
    <property type="protein sequence ID" value="MBC8580216.1"/>
    <property type="molecule type" value="Genomic_DNA"/>
</dbReference>
<dbReference type="InterPro" id="IPR009951">
    <property type="entry name" value="Host-nuc_inhib_Gam"/>
</dbReference>
<comment type="caution">
    <text evidence="2">The sequence shown here is derived from an EMBL/GenBank/DDBJ whole genome shotgun (WGS) entry which is preliminary data.</text>
</comment>
<dbReference type="RefSeq" id="WP_249333088.1">
    <property type="nucleotide sequence ID" value="NZ_JACRSY010000018.1"/>
</dbReference>
<accession>A0A926EIE8</accession>
<evidence type="ECO:0000313" key="3">
    <source>
        <dbReference type="Proteomes" id="UP000655830"/>
    </source>
</evidence>
<organism evidence="2 3">
    <name type="scientific">Zhenhengia yiwuensis</name>
    <dbReference type="NCBI Taxonomy" id="2763666"/>
    <lineage>
        <taxon>Bacteria</taxon>
        <taxon>Bacillati</taxon>
        <taxon>Bacillota</taxon>
        <taxon>Clostridia</taxon>
        <taxon>Lachnospirales</taxon>
        <taxon>Lachnospiraceae</taxon>
        <taxon>Zhenhengia</taxon>
    </lineage>
</organism>
<protein>
    <submittedName>
        <fullName evidence="2">Host-nuclease inhibitor Gam family protein</fullName>
    </submittedName>
</protein>
<dbReference type="Proteomes" id="UP000655830">
    <property type="component" value="Unassembled WGS sequence"/>
</dbReference>
<sequence>MAKKVIEVDETIVQMKVEMNKLLEEIKELDYKLAELREMFILQSEELTNKFEERQLSLNNKRDYLRTQLKFLFEQVPQHETKTMKKVELLSGDVIVKKAKEDFEKDTEKLIEWAQANQREEFLSKKEVLSFKWADFKKSLLPTDDGIVDVNTGEILNIKGLNTIMKSEELEIKY</sequence>